<dbReference type="AlphaFoldDB" id="A0A9Y1BSM4"/>
<sequence>MVKVTVINGSPRKQKGYSGFILKPFINGMKKAGGTINVYYPSEMKIKPCIGNLDCWESGNKECIINDGMQEMYSILKETDILALASPVYIPLPSKMQIFINRLCALLNPKTKFIKGRTRVSFRENVKISKILGLITGGWWEIENLDTVQTIFKEFANIASVEFIGAILRPHTWLLKENTQKNKEILDKIESLGKQVIKSGQMDKKDLDFVSQPLTTEPELRKMLNKMHS</sequence>
<dbReference type="SUPFAM" id="SSF52218">
    <property type="entry name" value="Flavoproteins"/>
    <property type="match status" value="1"/>
</dbReference>
<dbReference type="EMBL" id="CP084167">
    <property type="protein sequence ID" value="UJG44075.1"/>
    <property type="molecule type" value="Genomic_DNA"/>
</dbReference>
<dbReference type="InterPro" id="IPR029039">
    <property type="entry name" value="Flavoprotein-like_sf"/>
</dbReference>
<evidence type="ECO:0000256" key="3">
    <source>
        <dbReference type="ARBA" id="ARBA00038292"/>
    </source>
</evidence>
<protein>
    <submittedName>
        <fullName evidence="5">Flavodoxin family protein</fullName>
    </submittedName>
</protein>
<reference evidence="5" key="1">
    <citation type="journal article" date="2022" name="Nat. Microbiol.">
        <title>Unique mobile elements and scalable gene flow at the prokaryote-eukaryote boundary revealed by circularized Asgard archaea genomes.</title>
        <authorList>
            <person name="Wu F."/>
            <person name="Speth D.R."/>
            <person name="Philosof A."/>
            <person name="Cremiere A."/>
            <person name="Narayanan A."/>
            <person name="Barco R.A."/>
            <person name="Connon S.A."/>
            <person name="Amend J.P."/>
            <person name="Antoshechkin I.A."/>
            <person name="Orphan V.J."/>
        </authorList>
    </citation>
    <scope>NUCLEOTIDE SEQUENCE</scope>
    <source>
        <strain evidence="5">PR6</strain>
    </source>
</reference>
<dbReference type="Pfam" id="PF03358">
    <property type="entry name" value="FMN_red"/>
    <property type="match status" value="1"/>
</dbReference>
<proteinExistence type="inferred from homology"/>
<dbReference type="InterPro" id="IPR051796">
    <property type="entry name" value="ISF_SsuE-like"/>
</dbReference>
<organism evidence="5">
    <name type="scientific">Candidatus Heimdallarchaeum endolithica</name>
    <dbReference type="NCBI Taxonomy" id="2876572"/>
    <lineage>
        <taxon>Archaea</taxon>
        <taxon>Promethearchaeati</taxon>
        <taxon>Candidatus Heimdallarchaeota</taxon>
        <taxon>Candidatus Heimdallarchaeia (ex Rinke et al. 2021) (nom. nud.)</taxon>
        <taxon>Candidatus Heimdallarchaeales</taxon>
        <taxon>Candidatus Heimdallarchaeaceae</taxon>
        <taxon>Candidatus Heimdallarchaeum</taxon>
    </lineage>
</organism>
<name>A0A9Y1BSM4_9ARCH</name>
<comment type="similarity">
    <text evidence="3">Belongs to the SsuE family. Isf subfamily.</text>
</comment>
<evidence type="ECO:0000259" key="4">
    <source>
        <dbReference type="Pfam" id="PF03358"/>
    </source>
</evidence>
<dbReference type="PANTHER" id="PTHR43278">
    <property type="entry name" value="NAD(P)H-DEPENDENT FMN-CONTAINING OXIDOREDUCTASE YWQN-RELATED"/>
    <property type="match status" value="1"/>
</dbReference>
<feature type="domain" description="NADPH-dependent FMN reductase-like" evidence="4">
    <location>
        <begin position="2"/>
        <end position="103"/>
    </location>
</feature>
<dbReference type="InterPro" id="IPR005025">
    <property type="entry name" value="FMN_Rdtase-like_dom"/>
</dbReference>
<evidence type="ECO:0000256" key="2">
    <source>
        <dbReference type="ARBA" id="ARBA00022643"/>
    </source>
</evidence>
<gene>
    <name evidence="5" type="ORF">K9W46_02580</name>
</gene>
<keyword evidence="2" id="KW-0288">FMN</keyword>
<dbReference type="Gene3D" id="3.40.50.360">
    <property type="match status" value="1"/>
</dbReference>
<dbReference type="GO" id="GO:0016491">
    <property type="term" value="F:oxidoreductase activity"/>
    <property type="evidence" value="ECO:0007669"/>
    <property type="project" value="InterPro"/>
</dbReference>
<evidence type="ECO:0000313" key="5">
    <source>
        <dbReference type="EMBL" id="UJG44075.1"/>
    </source>
</evidence>
<dbReference type="Proteomes" id="UP001200513">
    <property type="component" value="Chromosome"/>
</dbReference>
<evidence type="ECO:0000256" key="1">
    <source>
        <dbReference type="ARBA" id="ARBA00022630"/>
    </source>
</evidence>
<dbReference type="PANTHER" id="PTHR43278:SF2">
    <property type="entry name" value="IRON-SULFUR FLAVOPROTEIN"/>
    <property type="match status" value="1"/>
</dbReference>
<keyword evidence="1" id="KW-0285">Flavoprotein</keyword>
<accession>A0A9Y1BSM4</accession>